<feature type="domain" description="OmpA-like" evidence="4">
    <location>
        <begin position="316"/>
        <end position="434"/>
    </location>
</feature>
<name>A0A158AAK6_9BURK</name>
<dbReference type="Gene3D" id="1.25.40.590">
    <property type="entry name" value="Type IV / VI secretion system, DotU"/>
    <property type="match status" value="1"/>
</dbReference>
<dbReference type="SUPFAM" id="SSF103088">
    <property type="entry name" value="OmpA-like"/>
    <property type="match status" value="1"/>
</dbReference>
<organism evidence="5 6">
    <name type="scientific">Caballeronia temeraria</name>
    <dbReference type="NCBI Taxonomy" id="1777137"/>
    <lineage>
        <taxon>Bacteria</taxon>
        <taxon>Pseudomonadati</taxon>
        <taxon>Pseudomonadota</taxon>
        <taxon>Betaproteobacteria</taxon>
        <taxon>Burkholderiales</taxon>
        <taxon>Burkholderiaceae</taxon>
        <taxon>Caballeronia</taxon>
    </lineage>
</organism>
<dbReference type="PROSITE" id="PS51123">
    <property type="entry name" value="OMPA_2"/>
    <property type="match status" value="1"/>
</dbReference>
<dbReference type="GO" id="GO:0016020">
    <property type="term" value="C:membrane"/>
    <property type="evidence" value="ECO:0007669"/>
    <property type="project" value="UniProtKB-UniRule"/>
</dbReference>
<evidence type="ECO:0000256" key="2">
    <source>
        <dbReference type="SAM" id="MobiDB-lite"/>
    </source>
</evidence>
<dbReference type="CDD" id="cd07185">
    <property type="entry name" value="OmpA_C-like"/>
    <property type="match status" value="1"/>
</dbReference>
<keyword evidence="3" id="KW-0812">Transmembrane</keyword>
<dbReference type="InterPro" id="IPR017733">
    <property type="entry name" value="OmpA-like_dom_proteobacteria"/>
</dbReference>
<dbReference type="PANTHER" id="PTHR38033:SF1">
    <property type="entry name" value="DOTU FAMILY TYPE IV_VI SECRETION SYSTEM PROTEIN"/>
    <property type="match status" value="1"/>
</dbReference>
<keyword evidence="6" id="KW-1185">Reference proteome</keyword>
<evidence type="ECO:0000313" key="6">
    <source>
        <dbReference type="Proteomes" id="UP000054624"/>
    </source>
</evidence>
<dbReference type="Proteomes" id="UP000054624">
    <property type="component" value="Unassembled WGS sequence"/>
</dbReference>
<keyword evidence="1 3" id="KW-0472">Membrane</keyword>
<dbReference type="NCBIfam" id="TIGR03350">
    <property type="entry name" value="type_VI_ompA"/>
    <property type="match status" value="1"/>
</dbReference>
<gene>
    <name evidence="5" type="ORF">AWB76_02053</name>
</gene>
<evidence type="ECO:0000256" key="3">
    <source>
        <dbReference type="SAM" id="Phobius"/>
    </source>
</evidence>
<keyword evidence="3" id="KW-1133">Transmembrane helix</keyword>
<dbReference type="PANTHER" id="PTHR38033">
    <property type="entry name" value="MEMBRANE PROTEIN-RELATED"/>
    <property type="match status" value="1"/>
</dbReference>
<dbReference type="InterPro" id="IPR036737">
    <property type="entry name" value="OmpA-like_sf"/>
</dbReference>
<reference evidence="6" key="1">
    <citation type="submission" date="2016-01" db="EMBL/GenBank/DDBJ databases">
        <authorList>
            <person name="Peeters Charlotte."/>
        </authorList>
    </citation>
    <scope>NUCLEOTIDE SEQUENCE [LARGE SCALE GENOMIC DNA]</scope>
</reference>
<evidence type="ECO:0000256" key="1">
    <source>
        <dbReference type="PROSITE-ProRule" id="PRU00473"/>
    </source>
</evidence>
<dbReference type="InterPro" id="IPR006665">
    <property type="entry name" value="OmpA-like"/>
</dbReference>
<dbReference type="AlphaFoldDB" id="A0A158AAK6"/>
<sequence length="434" mass="47363">MDDAHLALKPNWPGEQSPYGEQPKSTADAGLDESAAVEYIKRIPPGEPAAARLRAIEEAHNPLLEASRPLLRALAEIPDTLTSVQINALHALLKEEVRSFQRLCEQANVRREHLLGARYCLCTALDEAAMQTTWGKRESGVAWIKDGLATEFHEDRQGGVKIYLLIGRLLSQPHEHHDLLEVIFRILSLGFMGRFAHEADGARKHDAIRQRLYHEIQARTKPVAAVLSPHAASDARGKRLSVYDFPVWISFALLGLVLLGLFGWFKYHLLTGGASVEKLVVDIGKMTPPPAPRLPHLRELLKDEIAAGTVSVDEDTRHSAVTFRGDAMFAPGGITVHTSMAPLIAKIAREVAKVPGKVTITGYTDSVPVKSRQFASNDALSLERATQVLQVLQASGIPASRLEAVGRGDADPVGDNATVQGRALNRRVAINVTP</sequence>
<dbReference type="NCBIfam" id="TIGR03349">
    <property type="entry name" value="IV_VI_DotU"/>
    <property type="match status" value="1"/>
</dbReference>
<dbReference type="Gene3D" id="3.30.1330.60">
    <property type="entry name" value="OmpA-like domain"/>
    <property type="match status" value="1"/>
</dbReference>
<dbReference type="Pfam" id="PF00691">
    <property type="entry name" value="OmpA"/>
    <property type="match status" value="1"/>
</dbReference>
<dbReference type="Pfam" id="PF09850">
    <property type="entry name" value="DotU"/>
    <property type="match status" value="1"/>
</dbReference>
<dbReference type="STRING" id="1777137.AWB76_02053"/>
<dbReference type="RefSeq" id="WP_082864410.1">
    <property type="nucleotide sequence ID" value="NZ_FCOI02000005.1"/>
</dbReference>
<dbReference type="OrthoDB" id="345640at2"/>
<dbReference type="NCBIfam" id="NF005999">
    <property type="entry name" value="PRK08126.1"/>
    <property type="match status" value="1"/>
</dbReference>
<evidence type="ECO:0000259" key="4">
    <source>
        <dbReference type="PROSITE" id="PS51123"/>
    </source>
</evidence>
<dbReference type="InterPro" id="IPR017732">
    <property type="entry name" value="T4/T6SS_DotU"/>
</dbReference>
<dbReference type="InterPro" id="IPR038522">
    <property type="entry name" value="T4/T6SS_DotU_sf"/>
</dbReference>
<dbReference type="NCBIfam" id="NF038228">
    <property type="entry name" value="IcmH_DotU_IVB"/>
    <property type="match status" value="1"/>
</dbReference>
<proteinExistence type="predicted"/>
<dbReference type="EMBL" id="FCOI02000005">
    <property type="protein sequence ID" value="SAK54725.1"/>
    <property type="molecule type" value="Genomic_DNA"/>
</dbReference>
<accession>A0A158AAK6</accession>
<evidence type="ECO:0000313" key="5">
    <source>
        <dbReference type="EMBL" id="SAK54725.1"/>
    </source>
</evidence>
<protein>
    <submittedName>
        <fullName evidence="5">OmpA/MotB family outer membrane protein</fullName>
    </submittedName>
</protein>
<feature type="transmembrane region" description="Helical" evidence="3">
    <location>
        <begin position="245"/>
        <end position="265"/>
    </location>
</feature>
<feature type="region of interest" description="Disordered" evidence="2">
    <location>
        <begin position="1"/>
        <end position="28"/>
    </location>
</feature>